<keyword evidence="3" id="KW-0520">NAD</keyword>
<dbReference type="Proteomes" id="UP001355206">
    <property type="component" value="Unassembled WGS sequence"/>
</dbReference>
<dbReference type="InterPro" id="IPR012394">
    <property type="entry name" value="Aldehyde_DH_NAD(P)"/>
</dbReference>
<dbReference type="SUPFAM" id="SSF53720">
    <property type="entry name" value="ALDH-like"/>
    <property type="match status" value="1"/>
</dbReference>
<evidence type="ECO:0000313" key="6">
    <source>
        <dbReference type="Proteomes" id="UP001355206"/>
    </source>
</evidence>
<sequence length="152" mass="16824">MREGSRPVASRLRDLSARRDAVKGRREDLIAAVAADFGHRAWQETLGFDILSTVKTIDYLRRNLPGWMRPERRRVALHFRPGAAWVGYEPIGVGGPVSPWNYPIVSALSPLATALAAGNRVMLTQAFGTRPPALPLRWPLCSPGSSRPTPFR</sequence>
<dbReference type="Gene3D" id="3.40.605.10">
    <property type="entry name" value="Aldehyde Dehydrogenase, Chain A, domain 1"/>
    <property type="match status" value="1"/>
</dbReference>
<evidence type="ECO:0000256" key="1">
    <source>
        <dbReference type="ARBA" id="ARBA00009986"/>
    </source>
</evidence>
<organism evidence="5 6">
    <name type="scientific">Methylobacterium oryzae</name>
    <dbReference type="NCBI Taxonomy" id="334852"/>
    <lineage>
        <taxon>Bacteria</taxon>
        <taxon>Pseudomonadati</taxon>
        <taxon>Pseudomonadota</taxon>
        <taxon>Alphaproteobacteria</taxon>
        <taxon>Hyphomicrobiales</taxon>
        <taxon>Methylobacteriaceae</taxon>
        <taxon>Methylobacterium</taxon>
    </lineage>
</organism>
<evidence type="ECO:0000256" key="3">
    <source>
        <dbReference type="ARBA" id="ARBA00023027"/>
    </source>
</evidence>
<feature type="domain" description="Aldehyde dehydrogenase" evidence="4">
    <location>
        <begin position="7"/>
        <end position="124"/>
    </location>
</feature>
<evidence type="ECO:0000259" key="4">
    <source>
        <dbReference type="Pfam" id="PF00171"/>
    </source>
</evidence>
<dbReference type="Pfam" id="PF00171">
    <property type="entry name" value="Aldedh"/>
    <property type="match status" value="1"/>
</dbReference>
<dbReference type="InterPro" id="IPR015590">
    <property type="entry name" value="Aldehyde_DH_dom"/>
</dbReference>
<dbReference type="PANTHER" id="PTHR43570">
    <property type="entry name" value="ALDEHYDE DEHYDROGENASE"/>
    <property type="match status" value="1"/>
</dbReference>
<gene>
    <name evidence="5" type="ORF">MOTC310_24190</name>
</gene>
<comment type="similarity">
    <text evidence="1">Belongs to the aldehyde dehydrogenase family.</text>
</comment>
<dbReference type="PANTHER" id="PTHR43570:SF20">
    <property type="entry name" value="ALDEHYDE DEHYDROGENASE ALDX-RELATED"/>
    <property type="match status" value="1"/>
</dbReference>
<keyword evidence="6" id="KW-1185">Reference proteome</keyword>
<dbReference type="EMBL" id="MLCA01000014">
    <property type="protein sequence ID" value="MEE7493386.1"/>
    <property type="molecule type" value="Genomic_DNA"/>
</dbReference>
<reference evidence="5 6" key="1">
    <citation type="journal article" date="2012" name="Genet. Mol. Biol.">
        <title>Analysis of 16S rRNA and mxaF genes revealing insights into Methylobacterium niche-specific plant association.</title>
        <authorList>
            <person name="Dourado M.N."/>
            <person name="Andreote F.D."/>
            <person name="Dini-Andreote F."/>
            <person name="Conti R."/>
            <person name="Araujo J.M."/>
            <person name="Araujo W.L."/>
        </authorList>
    </citation>
    <scope>NUCLEOTIDE SEQUENCE [LARGE SCALE GENOMIC DNA]</scope>
    <source>
        <strain evidence="5 6">TC3-10</strain>
    </source>
</reference>
<dbReference type="InterPro" id="IPR016161">
    <property type="entry name" value="Ald_DH/histidinol_DH"/>
</dbReference>
<proteinExistence type="inferred from homology"/>
<name>A0ABU7TUC9_9HYPH</name>
<comment type="caution">
    <text evidence="5">The sequence shown here is derived from an EMBL/GenBank/DDBJ whole genome shotgun (WGS) entry which is preliminary data.</text>
</comment>
<dbReference type="InterPro" id="IPR016162">
    <property type="entry name" value="Ald_DH_N"/>
</dbReference>
<protein>
    <recommendedName>
        <fullName evidence="4">Aldehyde dehydrogenase domain-containing protein</fullName>
    </recommendedName>
</protein>
<evidence type="ECO:0000256" key="2">
    <source>
        <dbReference type="ARBA" id="ARBA00023002"/>
    </source>
</evidence>
<accession>A0ABU7TUC9</accession>
<evidence type="ECO:0000313" key="5">
    <source>
        <dbReference type="EMBL" id="MEE7493386.1"/>
    </source>
</evidence>
<keyword evidence="2" id="KW-0560">Oxidoreductase</keyword>